<feature type="transmembrane region" description="Helical" evidence="2">
    <location>
        <begin position="440"/>
        <end position="459"/>
    </location>
</feature>
<feature type="transmembrane region" description="Helical" evidence="2">
    <location>
        <begin position="120"/>
        <end position="140"/>
    </location>
</feature>
<keyword evidence="2" id="KW-0812">Transmembrane</keyword>
<organism evidence="3 4">
    <name type="scientific">Gryllotalpicola koreensis</name>
    <dbReference type="NCBI Taxonomy" id="993086"/>
    <lineage>
        <taxon>Bacteria</taxon>
        <taxon>Bacillati</taxon>
        <taxon>Actinomycetota</taxon>
        <taxon>Actinomycetes</taxon>
        <taxon>Micrococcales</taxon>
        <taxon>Microbacteriaceae</taxon>
        <taxon>Gryllotalpicola</taxon>
    </lineage>
</organism>
<feature type="transmembrane region" description="Helical" evidence="2">
    <location>
        <begin position="263"/>
        <end position="281"/>
    </location>
</feature>
<feature type="transmembrane region" description="Helical" evidence="2">
    <location>
        <begin position="330"/>
        <end position="352"/>
    </location>
</feature>
<keyword evidence="2" id="KW-0472">Membrane</keyword>
<proteinExistence type="predicted"/>
<feature type="transmembrane region" description="Helical" evidence="2">
    <location>
        <begin position="213"/>
        <end position="234"/>
    </location>
</feature>
<keyword evidence="2" id="KW-1133">Transmembrane helix</keyword>
<evidence type="ECO:0008006" key="5">
    <source>
        <dbReference type="Google" id="ProtNLM"/>
    </source>
</evidence>
<reference evidence="4" key="1">
    <citation type="journal article" date="2019" name="Int. J. Syst. Evol. Microbiol.">
        <title>The Global Catalogue of Microorganisms (GCM) 10K type strain sequencing project: providing services to taxonomists for standard genome sequencing and annotation.</title>
        <authorList>
            <consortium name="The Broad Institute Genomics Platform"/>
            <consortium name="The Broad Institute Genome Sequencing Center for Infectious Disease"/>
            <person name="Wu L."/>
            <person name="Ma J."/>
        </authorList>
    </citation>
    <scope>NUCLEOTIDE SEQUENCE [LARGE SCALE GENOMIC DNA]</scope>
    <source>
        <strain evidence="4">JCM 17591</strain>
    </source>
</reference>
<feature type="transmembrane region" description="Helical" evidence="2">
    <location>
        <begin position="414"/>
        <end position="433"/>
    </location>
</feature>
<evidence type="ECO:0000313" key="3">
    <source>
        <dbReference type="EMBL" id="GAA4174964.1"/>
    </source>
</evidence>
<evidence type="ECO:0000256" key="1">
    <source>
        <dbReference type="SAM" id="MobiDB-lite"/>
    </source>
</evidence>
<feature type="transmembrane region" description="Helical" evidence="2">
    <location>
        <begin position="53"/>
        <end position="77"/>
    </location>
</feature>
<feature type="transmembrane region" description="Helical" evidence="2">
    <location>
        <begin position="293"/>
        <end position="318"/>
    </location>
</feature>
<feature type="transmembrane region" description="Helical" evidence="2">
    <location>
        <begin position="389"/>
        <end position="408"/>
    </location>
</feature>
<feature type="transmembrane region" description="Helical" evidence="2">
    <location>
        <begin position="152"/>
        <end position="174"/>
    </location>
</feature>
<sequence length="460" mass="47934">MTMSSKDPSRVPMSSAIETEAPRQSAPTELSESGLRDLRLAAFAKITDAASRFGPVLATTLISQGVSAAALLLLPLLGPSRSALYAIGIQTGNGPFTGIVLGVVYLLAIGRPGFQGWKRWGTVSIAFSAALSSVVFIVVARGKLASEFGTAVMAFYFCAVAVGGALMAVAGLYGARMACEGRPVPLAATTIAPNVGLFLGIGADFLSLSRTGWLLDCFPQLGWVLGGAVGLAVIRYKYRSHRVRYSAVHVAVDETTSSRTRHGVGLGLGAITSAVFPSLYVSATANLTSGMTAILFLVTRIGSSVVGVGVNSMLLARFNWSATPRSMSRTAQLLLAIAVACAAAALGLHWHAVADVPSNAFALASWLFSILAAPLVTRELNALRKGTTILLKVIVDLAASSVTLWILFSRPSGTGYLAAFMVSQAVSCAIAAIGLRQRGLLIVSLPLLLASYALLVFGWE</sequence>
<gene>
    <name evidence="3" type="ORF">GCM10022287_19640</name>
</gene>
<comment type="caution">
    <text evidence="3">The sequence shown here is derived from an EMBL/GenBank/DDBJ whole genome shotgun (WGS) entry which is preliminary data.</text>
</comment>
<evidence type="ECO:0000256" key="2">
    <source>
        <dbReference type="SAM" id="Phobius"/>
    </source>
</evidence>
<feature type="transmembrane region" description="Helical" evidence="2">
    <location>
        <begin position="358"/>
        <end position="377"/>
    </location>
</feature>
<feature type="region of interest" description="Disordered" evidence="1">
    <location>
        <begin position="1"/>
        <end position="32"/>
    </location>
</feature>
<feature type="transmembrane region" description="Helical" evidence="2">
    <location>
        <begin position="186"/>
        <end position="207"/>
    </location>
</feature>
<dbReference type="EMBL" id="BAABBW010000003">
    <property type="protein sequence ID" value="GAA4174964.1"/>
    <property type="molecule type" value="Genomic_DNA"/>
</dbReference>
<protein>
    <recommendedName>
        <fullName evidence="5">MFS transporter</fullName>
    </recommendedName>
</protein>
<evidence type="ECO:0000313" key="4">
    <source>
        <dbReference type="Proteomes" id="UP001501079"/>
    </source>
</evidence>
<keyword evidence="4" id="KW-1185">Reference proteome</keyword>
<feature type="transmembrane region" description="Helical" evidence="2">
    <location>
        <begin position="83"/>
        <end position="108"/>
    </location>
</feature>
<name>A0ABP8A0W9_9MICO</name>
<accession>A0ABP8A0W9</accession>
<dbReference type="Proteomes" id="UP001501079">
    <property type="component" value="Unassembled WGS sequence"/>
</dbReference>